<keyword evidence="18" id="KW-1185">Reference proteome</keyword>
<keyword evidence="9" id="KW-0406">Ion transport</keyword>
<evidence type="ECO:0000256" key="2">
    <source>
        <dbReference type="ARBA" id="ARBA00005417"/>
    </source>
</evidence>
<dbReference type="PROSITE" id="PS50893">
    <property type="entry name" value="ABC_TRANSPORTER_2"/>
    <property type="match status" value="1"/>
</dbReference>
<dbReference type="Proteomes" id="UP000657421">
    <property type="component" value="Unassembled WGS sequence"/>
</dbReference>
<dbReference type="RefSeq" id="WP_249310121.1">
    <property type="nucleotide sequence ID" value="NZ_JACRSZ010000031.1"/>
</dbReference>
<evidence type="ECO:0000256" key="12">
    <source>
        <dbReference type="ARBA" id="ARBA00038669"/>
    </source>
</evidence>
<evidence type="ECO:0000313" key="18">
    <source>
        <dbReference type="Proteomes" id="UP000657421"/>
    </source>
</evidence>
<dbReference type="PANTHER" id="PTHR43297">
    <property type="entry name" value="OLIGOPEPTIDE TRANSPORT ATP-BINDING PROTEIN APPD"/>
    <property type="match status" value="1"/>
</dbReference>
<evidence type="ECO:0000256" key="7">
    <source>
        <dbReference type="ARBA" id="ARBA00022840"/>
    </source>
</evidence>
<comment type="caution">
    <text evidence="17">The sequence shown here is derived from an EMBL/GenBank/DDBJ whole genome shotgun (WGS) entry which is preliminary data.</text>
</comment>
<dbReference type="InterPro" id="IPR013563">
    <property type="entry name" value="Oligopep_ABC_C"/>
</dbReference>
<dbReference type="GO" id="GO:0005524">
    <property type="term" value="F:ATP binding"/>
    <property type="evidence" value="ECO:0007669"/>
    <property type="project" value="UniProtKB-KW"/>
</dbReference>
<dbReference type="InterPro" id="IPR003593">
    <property type="entry name" value="AAA+_ATPase"/>
</dbReference>
<sequence>MDNEKKNLLEIRDLTVEYHTNGGVVHAVNGLNLEVAPKETLGFVGETGAGKTTTALSILNLLPHPQGKVISGSIKYNGEEILNKSNKDMTRIRGEKISMIFQDPMTSLNPVMTVGDQIAEGIRLHDHLSKADAHKKALEMLKTVGIRPERASDYPHQFSGGMKQRVVIAIALACNPELLIADEPTTALDVTIQAQMLELMKGLKDQYDTSMIMITHDLGIVAEICDKVAIMYAGNVVEYGDKVDIFTPEKPHHPYTVGLFDSIPDIYHEQEELKIIKGLTPDPTDLPSGCTFHPRCPYACEECSKQMPKHLEVEPGHTISCHRFDDTKEVK</sequence>
<keyword evidence="3" id="KW-0813">Transport</keyword>
<keyword evidence="10" id="KW-0921">Nickel transport</keyword>
<evidence type="ECO:0000256" key="10">
    <source>
        <dbReference type="ARBA" id="ARBA00023112"/>
    </source>
</evidence>
<keyword evidence="8" id="KW-1278">Translocase</keyword>
<keyword evidence="11" id="KW-0472">Membrane</keyword>
<evidence type="ECO:0000256" key="1">
    <source>
        <dbReference type="ARBA" id="ARBA00004202"/>
    </source>
</evidence>
<dbReference type="Pfam" id="PF08352">
    <property type="entry name" value="oligo_HPY"/>
    <property type="match status" value="1"/>
</dbReference>
<dbReference type="InterPro" id="IPR017871">
    <property type="entry name" value="ABC_transporter-like_CS"/>
</dbReference>
<evidence type="ECO:0000256" key="13">
    <source>
        <dbReference type="ARBA" id="ARBA00039098"/>
    </source>
</evidence>
<dbReference type="CDD" id="cd03257">
    <property type="entry name" value="ABC_NikE_OppD_transporters"/>
    <property type="match status" value="1"/>
</dbReference>
<evidence type="ECO:0000256" key="4">
    <source>
        <dbReference type="ARBA" id="ARBA00022475"/>
    </source>
</evidence>
<dbReference type="Gene3D" id="3.40.50.300">
    <property type="entry name" value="P-loop containing nucleotide triphosphate hydrolases"/>
    <property type="match status" value="1"/>
</dbReference>
<keyword evidence="5" id="KW-0533">Nickel</keyword>
<name>A0ABR7NE31_9FIRM</name>
<comment type="subcellular location">
    <subcellularLocation>
        <location evidence="1">Cell membrane</location>
        <topology evidence="1">Peripheral membrane protein</topology>
    </subcellularLocation>
</comment>
<dbReference type="SUPFAM" id="SSF52540">
    <property type="entry name" value="P-loop containing nucleoside triphosphate hydrolases"/>
    <property type="match status" value="1"/>
</dbReference>
<evidence type="ECO:0000313" key="17">
    <source>
        <dbReference type="EMBL" id="MBC8574670.1"/>
    </source>
</evidence>
<comment type="catalytic activity">
    <reaction evidence="15">
        <text>Ni(2+)(out) + ATP + H2O = Ni(2+)(in) + ADP + phosphate + H(+)</text>
        <dbReference type="Rhea" id="RHEA:15557"/>
        <dbReference type="ChEBI" id="CHEBI:15377"/>
        <dbReference type="ChEBI" id="CHEBI:15378"/>
        <dbReference type="ChEBI" id="CHEBI:30616"/>
        <dbReference type="ChEBI" id="CHEBI:43474"/>
        <dbReference type="ChEBI" id="CHEBI:49786"/>
        <dbReference type="ChEBI" id="CHEBI:456216"/>
        <dbReference type="EC" id="7.2.2.11"/>
    </reaction>
    <physiologicalReaction direction="left-to-right" evidence="15">
        <dbReference type="Rhea" id="RHEA:15558"/>
    </physiologicalReaction>
</comment>
<protein>
    <recommendedName>
        <fullName evidence="14">Nickel import system ATP-binding protein NikD</fullName>
        <ecNumber evidence="13">7.2.2.11</ecNumber>
    </recommendedName>
</protein>
<evidence type="ECO:0000256" key="6">
    <source>
        <dbReference type="ARBA" id="ARBA00022741"/>
    </source>
</evidence>
<organism evidence="17 18">
    <name type="scientific">Jingyaoa shaoxingensis</name>
    <dbReference type="NCBI Taxonomy" id="2763671"/>
    <lineage>
        <taxon>Bacteria</taxon>
        <taxon>Bacillati</taxon>
        <taxon>Bacillota</taxon>
        <taxon>Clostridia</taxon>
        <taxon>Lachnospirales</taxon>
        <taxon>Lachnospiraceae</taxon>
        <taxon>Jingyaoa</taxon>
    </lineage>
</organism>
<feature type="domain" description="ABC transporter" evidence="16">
    <location>
        <begin position="9"/>
        <end position="258"/>
    </location>
</feature>
<dbReference type="PROSITE" id="PS00211">
    <property type="entry name" value="ABC_TRANSPORTER_1"/>
    <property type="match status" value="1"/>
</dbReference>
<evidence type="ECO:0000259" key="16">
    <source>
        <dbReference type="PROSITE" id="PS50893"/>
    </source>
</evidence>
<evidence type="ECO:0000256" key="3">
    <source>
        <dbReference type="ARBA" id="ARBA00022448"/>
    </source>
</evidence>
<comment type="similarity">
    <text evidence="2">Belongs to the ABC transporter superfamily.</text>
</comment>
<dbReference type="InterPro" id="IPR003439">
    <property type="entry name" value="ABC_transporter-like_ATP-bd"/>
</dbReference>
<evidence type="ECO:0000256" key="9">
    <source>
        <dbReference type="ARBA" id="ARBA00023065"/>
    </source>
</evidence>
<keyword evidence="7 17" id="KW-0067">ATP-binding</keyword>
<comment type="subunit">
    <text evidence="12">The complex is composed of two ATP-binding proteins (NikD and NikE), two transmembrane proteins (NikB and NikC) and a solute-binding protein (NikA).</text>
</comment>
<dbReference type="EC" id="7.2.2.11" evidence="13"/>
<evidence type="ECO:0000256" key="11">
    <source>
        <dbReference type="ARBA" id="ARBA00023136"/>
    </source>
</evidence>
<accession>A0ABR7NE31</accession>
<keyword evidence="6" id="KW-0547">Nucleotide-binding</keyword>
<proteinExistence type="inferred from homology"/>
<reference evidence="17 18" key="1">
    <citation type="submission" date="2020-08" db="EMBL/GenBank/DDBJ databases">
        <title>Genome public.</title>
        <authorList>
            <person name="Liu C."/>
            <person name="Sun Q."/>
        </authorList>
    </citation>
    <scope>NUCLEOTIDE SEQUENCE [LARGE SCALE GENOMIC DNA]</scope>
    <source>
        <strain evidence="17 18">NSJ-46</strain>
    </source>
</reference>
<dbReference type="EMBL" id="JACRSZ010000031">
    <property type="protein sequence ID" value="MBC8574670.1"/>
    <property type="molecule type" value="Genomic_DNA"/>
</dbReference>
<dbReference type="SMART" id="SM00382">
    <property type="entry name" value="AAA"/>
    <property type="match status" value="1"/>
</dbReference>
<dbReference type="InterPro" id="IPR050388">
    <property type="entry name" value="ABC_Ni/Peptide_Import"/>
</dbReference>
<keyword evidence="4" id="KW-1003">Cell membrane</keyword>
<dbReference type="InterPro" id="IPR027417">
    <property type="entry name" value="P-loop_NTPase"/>
</dbReference>
<evidence type="ECO:0000256" key="14">
    <source>
        <dbReference type="ARBA" id="ARBA00044143"/>
    </source>
</evidence>
<dbReference type="Pfam" id="PF00005">
    <property type="entry name" value="ABC_tran"/>
    <property type="match status" value="1"/>
</dbReference>
<evidence type="ECO:0000256" key="8">
    <source>
        <dbReference type="ARBA" id="ARBA00022967"/>
    </source>
</evidence>
<gene>
    <name evidence="17" type="ORF">H8716_16675</name>
</gene>
<evidence type="ECO:0000256" key="15">
    <source>
        <dbReference type="ARBA" id="ARBA00048610"/>
    </source>
</evidence>
<dbReference type="NCBIfam" id="TIGR01727">
    <property type="entry name" value="oligo_HPY"/>
    <property type="match status" value="1"/>
</dbReference>
<evidence type="ECO:0000256" key="5">
    <source>
        <dbReference type="ARBA" id="ARBA00022596"/>
    </source>
</evidence>
<dbReference type="PANTHER" id="PTHR43297:SF13">
    <property type="entry name" value="NICKEL ABC TRANSPORTER, ATP-BINDING PROTEIN"/>
    <property type="match status" value="1"/>
</dbReference>